<feature type="compositionally biased region" description="Low complexity" evidence="1">
    <location>
        <begin position="293"/>
        <end position="309"/>
    </location>
</feature>
<evidence type="ECO:0000313" key="3">
    <source>
        <dbReference type="EMBL" id="KAJ4495371.1"/>
    </source>
</evidence>
<protein>
    <recommendedName>
        <fullName evidence="5">Peptidase A1 domain-containing protein</fullName>
    </recommendedName>
</protein>
<proteinExistence type="predicted"/>
<dbReference type="Gene3D" id="2.60.120.260">
    <property type="entry name" value="Galactose-binding domain-like"/>
    <property type="match status" value="1"/>
</dbReference>
<evidence type="ECO:0008006" key="5">
    <source>
        <dbReference type="Google" id="ProtNLM"/>
    </source>
</evidence>
<organism evidence="3 4">
    <name type="scientific">Lentinula lateritia</name>
    <dbReference type="NCBI Taxonomy" id="40482"/>
    <lineage>
        <taxon>Eukaryota</taxon>
        <taxon>Fungi</taxon>
        <taxon>Dikarya</taxon>
        <taxon>Basidiomycota</taxon>
        <taxon>Agaricomycotina</taxon>
        <taxon>Agaricomycetes</taxon>
        <taxon>Agaricomycetidae</taxon>
        <taxon>Agaricales</taxon>
        <taxon>Marasmiineae</taxon>
        <taxon>Omphalotaceae</taxon>
        <taxon>Lentinula</taxon>
    </lineage>
</organism>
<evidence type="ECO:0000256" key="1">
    <source>
        <dbReference type="SAM" id="MobiDB-lite"/>
    </source>
</evidence>
<feature type="region of interest" description="Disordered" evidence="1">
    <location>
        <begin position="293"/>
        <end position="313"/>
    </location>
</feature>
<evidence type="ECO:0000313" key="4">
    <source>
        <dbReference type="Proteomes" id="UP001150217"/>
    </source>
</evidence>
<dbReference type="Proteomes" id="UP001150217">
    <property type="component" value="Unassembled WGS sequence"/>
</dbReference>
<feature type="region of interest" description="Disordered" evidence="1">
    <location>
        <begin position="378"/>
        <end position="412"/>
    </location>
</feature>
<comment type="caution">
    <text evidence="3">The sequence shown here is derived from an EMBL/GenBank/DDBJ whole genome shotgun (WGS) entry which is preliminary data.</text>
</comment>
<sequence>MPPLSDVWLLLDNSQMASSFPIGNWVTSLSGGAWLGSTAITIGSPGGNILVPFQGTSISFAGNTPSSSDSPTWFLVGIDLNSPYNVSFPNPGILQSYTQWYQTPTLPDGLHTVNLSSIVVNLDYAIITAGPTTPLSGSTIVVDDESPEIVYNGNGWKTSDSGIDIGGSWVNGPPLGNTTHSTSNMGDGFSFQFAGSNISVYGVFEWTATGSVGVDFTLDGITTSSSLSVPVGTAISHPEIPNYLHFSSGTLKAGNHNLVMSITQSDGNQSFVLDYLTYEPSFSSLVEKPNFTSPASPVSSGSESSPSASNTGVPVAVTHKRNVKAILGGAIGGVLGVVLIFVVLRFFLLHRRIQKTNRERRVEGIIIHPSVTIYKRPRKSTEIHTSRIAQSATKSHSDPGLEAPPPSYDELS</sequence>
<accession>A0ABQ8VLS3</accession>
<keyword evidence="2" id="KW-1133">Transmembrane helix</keyword>
<gene>
    <name evidence="3" type="ORF">C8R41DRAFT_918815</name>
</gene>
<evidence type="ECO:0000256" key="2">
    <source>
        <dbReference type="SAM" id="Phobius"/>
    </source>
</evidence>
<keyword evidence="4" id="KW-1185">Reference proteome</keyword>
<reference evidence="3" key="1">
    <citation type="submission" date="2022-08" db="EMBL/GenBank/DDBJ databases">
        <title>A Global Phylogenomic Analysis of the Shiitake Genus Lentinula.</title>
        <authorList>
            <consortium name="DOE Joint Genome Institute"/>
            <person name="Sierra-Patev S."/>
            <person name="Min B."/>
            <person name="Naranjo-Ortiz M."/>
            <person name="Looney B."/>
            <person name="Konkel Z."/>
            <person name="Slot J.C."/>
            <person name="Sakamoto Y."/>
            <person name="Steenwyk J.L."/>
            <person name="Rokas A."/>
            <person name="Carro J."/>
            <person name="Camarero S."/>
            <person name="Ferreira P."/>
            <person name="Molpeceres G."/>
            <person name="Ruiz-Duenas F.J."/>
            <person name="Serrano A."/>
            <person name="Henrissat B."/>
            <person name="Drula E."/>
            <person name="Hughes K.W."/>
            <person name="Mata J.L."/>
            <person name="Ishikawa N.K."/>
            <person name="Vargas-Isla R."/>
            <person name="Ushijima S."/>
            <person name="Smith C.A."/>
            <person name="Ahrendt S."/>
            <person name="Andreopoulos W."/>
            <person name="He G."/>
            <person name="Labutti K."/>
            <person name="Lipzen A."/>
            <person name="Ng V."/>
            <person name="Riley R."/>
            <person name="Sandor L."/>
            <person name="Barry K."/>
            <person name="Martinez A.T."/>
            <person name="Xiao Y."/>
            <person name="Gibbons J.G."/>
            <person name="Terashima K."/>
            <person name="Grigoriev I.V."/>
            <person name="Hibbett D.S."/>
        </authorList>
    </citation>
    <scope>NUCLEOTIDE SEQUENCE</scope>
    <source>
        <strain evidence="3">RHP3577 ss4</strain>
    </source>
</reference>
<keyword evidence="2" id="KW-0812">Transmembrane</keyword>
<dbReference type="EMBL" id="JANVFT010000030">
    <property type="protein sequence ID" value="KAJ4495371.1"/>
    <property type="molecule type" value="Genomic_DNA"/>
</dbReference>
<feature type="transmembrane region" description="Helical" evidence="2">
    <location>
        <begin position="325"/>
        <end position="348"/>
    </location>
</feature>
<name>A0ABQ8VLS3_9AGAR</name>
<keyword evidence="2" id="KW-0472">Membrane</keyword>
<feature type="compositionally biased region" description="Pro residues" evidence="1">
    <location>
        <begin position="402"/>
        <end position="412"/>
    </location>
</feature>